<keyword evidence="1" id="KW-1133">Transmembrane helix</keyword>
<comment type="caution">
    <text evidence="2">The sequence shown here is derived from an EMBL/GenBank/DDBJ whole genome shotgun (WGS) entry which is preliminary data.</text>
</comment>
<dbReference type="AlphaFoldDB" id="A0AAD8W2A8"/>
<reference evidence="2" key="1">
    <citation type="submission" date="2023-07" db="EMBL/GenBank/DDBJ databases">
        <title>A chromosome-level genome assembly of Lolium multiflorum.</title>
        <authorList>
            <person name="Chen Y."/>
            <person name="Copetti D."/>
            <person name="Kolliker R."/>
            <person name="Studer B."/>
        </authorList>
    </citation>
    <scope>NUCLEOTIDE SEQUENCE</scope>
    <source>
        <strain evidence="2">02402/16</strain>
        <tissue evidence="2">Leaf</tissue>
    </source>
</reference>
<protein>
    <submittedName>
        <fullName evidence="2">Uncharacterized protein</fullName>
    </submittedName>
</protein>
<evidence type="ECO:0000313" key="2">
    <source>
        <dbReference type="EMBL" id="KAK1629956.1"/>
    </source>
</evidence>
<organism evidence="2 3">
    <name type="scientific">Lolium multiflorum</name>
    <name type="common">Italian ryegrass</name>
    <name type="synonym">Lolium perenne subsp. multiflorum</name>
    <dbReference type="NCBI Taxonomy" id="4521"/>
    <lineage>
        <taxon>Eukaryota</taxon>
        <taxon>Viridiplantae</taxon>
        <taxon>Streptophyta</taxon>
        <taxon>Embryophyta</taxon>
        <taxon>Tracheophyta</taxon>
        <taxon>Spermatophyta</taxon>
        <taxon>Magnoliopsida</taxon>
        <taxon>Liliopsida</taxon>
        <taxon>Poales</taxon>
        <taxon>Poaceae</taxon>
        <taxon>BOP clade</taxon>
        <taxon>Pooideae</taxon>
        <taxon>Poodae</taxon>
        <taxon>Poeae</taxon>
        <taxon>Poeae Chloroplast Group 2 (Poeae type)</taxon>
        <taxon>Loliodinae</taxon>
        <taxon>Loliinae</taxon>
        <taxon>Lolium</taxon>
    </lineage>
</organism>
<keyword evidence="1" id="KW-0812">Transmembrane</keyword>
<dbReference type="PANTHER" id="PTHR48240:SF2">
    <property type="entry name" value="GENOME ASSEMBLY, CHROMOSOME: II"/>
    <property type="match status" value="1"/>
</dbReference>
<evidence type="ECO:0000256" key="1">
    <source>
        <dbReference type="SAM" id="Phobius"/>
    </source>
</evidence>
<sequence length="166" mass="18481">MLSSSSASQLKWARYGPVPLGSCPDCPWTAPLKRLVTTSDKNGNAGRDFVKFESKAEPGKNLAKCTHFEWLDEYIGKIEMEGATLGLNFPSAVEQLGSTTTVGKLKEVAKEMGLKELKKINKQLVKLVNLKRQDNLMAGLFYFFVISLSFVYLLIINRLTKQSVFA</sequence>
<name>A0AAD8W2A8_LOLMU</name>
<dbReference type="Proteomes" id="UP001231189">
    <property type="component" value="Unassembled WGS sequence"/>
</dbReference>
<accession>A0AAD8W2A8</accession>
<evidence type="ECO:0000313" key="3">
    <source>
        <dbReference type="Proteomes" id="UP001231189"/>
    </source>
</evidence>
<dbReference type="PANTHER" id="PTHR48240">
    <property type="entry name" value="GRF-TYPE DOMAIN-CONTAINING PROTEIN"/>
    <property type="match status" value="1"/>
</dbReference>
<gene>
    <name evidence="2" type="ORF">QYE76_004271</name>
</gene>
<dbReference type="EMBL" id="JAUUTY010000005">
    <property type="protein sequence ID" value="KAK1629956.1"/>
    <property type="molecule type" value="Genomic_DNA"/>
</dbReference>
<proteinExistence type="predicted"/>
<keyword evidence="3" id="KW-1185">Reference proteome</keyword>
<keyword evidence="1" id="KW-0472">Membrane</keyword>
<feature type="transmembrane region" description="Helical" evidence="1">
    <location>
        <begin position="136"/>
        <end position="156"/>
    </location>
</feature>